<dbReference type="Gene3D" id="3.40.50.300">
    <property type="entry name" value="P-loop containing nucleotide triphosphate hydrolases"/>
    <property type="match status" value="1"/>
</dbReference>
<dbReference type="EMBL" id="JACHEU010000003">
    <property type="protein sequence ID" value="MBB6014003.1"/>
    <property type="molecule type" value="Genomic_DNA"/>
</dbReference>
<dbReference type="Proteomes" id="UP000533306">
    <property type="component" value="Unassembled WGS sequence"/>
</dbReference>
<dbReference type="InterPro" id="IPR027417">
    <property type="entry name" value="P-loop_NTPase"/>
</dbReference>
<organism evidence="6 7">
    <name type="scientific">Aquamicrobium lusatiense</name>
    <dbReference type="NCBI Taxonomy" id="89772"/>
    <lineage>
        <taxon>Bacteria</taxon>
        <taxon>Pseudomonadati</taxon>
        <taxon>Pseudomonadota</taxon>
        <taxon>Alphaproteobacteria</taxon>
        <taxon>Hyphomicrobiales</taxon>
        <taxon>Phyllobacteriaceae</taxon>
        <taxon>Aquamicrobium</taxon>
    </lineage>
</organism>
<evidence type="ECO:0000259" key="5">
    <source>
        <dbReference type="PROSITE" id="PS50893"/>
    </source>
</evidence>
<dbReference type="PROSITE" id="PS00211">
    <property type="entry name" value="ABC_TRANSPORTER_1"/>
    <property type="match status" value="1"/>
</dbReference>
<sequence>MRAPLLAVHNLTKTYRSGGREVKGLDNVSMSVAAGETIGLVGPSGSGKSTLARVVMRLIEPDSGTIAFGDENLGALSGKALRSMRKRIQMVFQDPSAAFNPRATVADVLADPLRIHGLASRAERPRRIAELLDSVGLPANLAARPVHAVSGGQRQRVAIARALATEPELIVLDEAVSALDVTVRGQILDLLVALQRERGLAYLFVSHDLAVVRAVSHRIAIMDRGRIVEAGPAATVVADPQSETGRALVAAIPRLHIPRLHTLQPHTSQPHGEASQNA</sequence>
<dbReference type="SUPFAM" id="SSF52540">
    <property type="entry name" value="P-loop containing nucleoside triphosphate hydrolases"/>
    <property type="match status" value="1"/>
</dbReference>
<gene>
    <name evidence="6" type="ORF">HNR59_003397</name>
</gene>
<evidence type="ECO:0000256" key="3">
    <source>
        <dbReference type="ARBA" id="ARBA00022741"/>
    </source>
</evidence>
<dbReference type="InterPro" id="IPR017871">
    <property type="entry name" value="ABC_transporter-like_CS"/>
</dbReference>
<evidence type="ECO:0000256" key="1">
    <source>
        <dbReference type="ARBA" id="ARBA00005417"/>
    </source>
</evidence>
<keyword evidence="4 6" id="KW-0067">ATP-binding</keyword>
<comment type="similarity">
    <text evidence="1">Belongs to the ABC transporter superfamily.</text>
</comment>
<dbReference type="InterPro" id="IPR003593">
    <property type="entry name" value="AAA+_ATPase"/>
</dbReference>
<feature type="domain" description="ABC transporter" evidence="5">
    <location>
        <begin position="6"/>
        <end position="249"/>
    </location>
</feature>
<protein>
    <submittedName>
        <fullName evidence="6">Peptide/nickel transport system ATP-binding protein</fullName>
    </submittedName>
</protein>
<reference evidence="6 7" key="1">
    <citation type="submission" date="2020-08" db="EMBL/GenBank/DDBJ databases">
        <title>Genomic Encyclopedia of Type Strains, Phase IV (KMG-IV): sequencing the most valuable type-strain genomes for metagenomic binning, comparative biology and taxonomic classification.</title>
        <authorList>
            <person name="Goeker M."/>
        </authorList>
    </citation>
    <scope>NUCLEOTIDE SEQUENCE [LARGE SCALE GENOMIC DNA]</scope>
    <source>
        <strain evidence="6 7">DSM 11099</strain>
    </source>
</reference>
<evidence type="ECO:0000256" key="4">
    <source>
        <dbReference type="ARBA" id="ARBA00022840"/>
    </source>
</evidence>
<keyword evidence="3" id="KW-0547">Nucleotide-binding</keyword>
<comment type="caution">
    <text evidence="6">The sequence shown here is derived from an EMBL/GenBank/DDBJ whole genome shotgun (WGS) entry which is preliminary data.</text>
</comment>
<dbReference type="GO" id="GO:0016887">
    <property type="term" value="F:ATP hydrolysis activity"/>
    <property type="evidence" value="ECO:0007669"/>
    <property type="project" value="InterPro"/>
</dbReference>
<dbReference type="GO" id="GO:0055085">
    <property type="term" value="P:transmembrane transport"/>
    <property type="evidence" value="ECO:0007669"/>
    <property type="project" value="UniProtKB-ARBA"/>
</dbReference>
<dbReference type="GO" id="GO:0005524">
    <property type="term" value="F:ATP binding"/>
    <property type="evidence" value="ECO:0007669"/>
    <property type="project" value="UniProtKB-KW"/>
</dbReference>
<dbReference type="InterPro" id="IPR050319">
    <property type="entry name" value="ABC_transp_ATP-bind"/>
</dbReference>
<dbReference type="PANTHER" id="PTHR43776:SF7">
    <property type="entry name" value="D,D-DIPEPTIDE TRANSPORT ATP-BINDING PROTEIN DDPF-RELATED"/>
    <property type="match status" value="1"/>
</dbReference>
<dbReference type="Pfam" id="PF00005">
    <property type="entry name" value="ABC_tran"/>
    <property type="match status" value="1"/>
</dbReference>
<proteinExistence type="inferred from homology"/>
<dbReference type="CDD" id="cd03257">
    <property type="entry name" value="ABC_NikE_OppD_transporters"/>
    <property type="match status" value="1"/>
</dbReference>
<dbReference type="RefSeq" id="WP_183832184.1">
    <property type="nucleotide sequence ID" value="NZ_JACHEU010000003.1"/>
</dbReference>
<accession>A0A7W9S6P2</accession>
<name>A0A7W9S6P2_9HYPH</name>
<evidence type="ECO:0000256" key="2">
    <source>
        <dbReference type="ARBA" id="ARBA00022448"/>
    </source>
</evidence>
<evidence type="ECO:0000313" key="7">
    <source>
        <dbReference type="Proteomes" id="UP000533306"/>
    </source>
</evidence>
<dbReference type="PROSITE" id="PS50893">
    <property type="entry name" value="ABC_TRANSPORTER_2"/>
    <property type="match status" value="1"/>
</dbReference>
<dbReference type="PANTHER" id="PTHR43776">
    <property type="entry name" value="TRANSPORT ATP-BINDING PROTEIN"/>
    <property type="match status" value="1"/>
</dbReference>
<dbReference type="InterPro" id="IPR003439">
    <property type="entry name" value="ABC_transporter-like_ATP-bd"/>
</dbReference>
<evidence type="ECO:0000313" key="6">
    <source>
        <dbReference type="EMBL" id="MBB6014003.1"/>
    </source>
</evidence>
<dbReference type="SMART" id="SM00382">
    <property type="entry name" value="AAA"/>
    <property type="match status" value="1"/>
</dbReference>
<keyword evidence="7" id="KW-1185">Reference proteome</keyword>
<keyword evidence="2" id="KW-0813">Transport</keyword>
<dbReference type="AlphaFoldDB" id="A0A7W9S6P2"/>